<feature type="non-terminal residue" evidence="11">
    <location>
        <position position="1"/>
    </location>
</feature>
<evidence type="ECO:0000256" key="9">
    <source>
        <dbReference type="PROSITE-ProRule" id="PRU00042"/>
    </source>
</evidence>
<gene>
    <name evidence="11" type="ORF">MNOR_LOCUS35461</name>
</gene>
<evidence type="ECO:0000313" key="11">
    <source>
        <dbReference type="EMBL" id="CAL4181816.1"/>
    </source>
</evidence>
<evidence type="ECO:0000256" key="5">
    <source>
        <dbReference type="ARBA" id="ARBA00022833"/>
    </source>
</evidence>
<dbReference type="PROSITE" id="PS00028">
    <property type="entry name" value="ZINC_FINGER_C2H2_1"/>
    <property type="match status" value="1"/>
</dbReference>
<dbReference type="GO" id="GO:0001227">
    <property type="term" value="F:DNA-binding transcription repressor activity, RNA polymerase II-specific"/>
    <property type="evidence" value="ECO:0007669"/>
    <property type="project" value="TreeGrafter"/>
</dbReference>
<evidence type="ECO:0000256" key="8">
    <source>
        <dbReference type="ARBA" id="ARBA00023242"/>
    </source>
</evidence>
<dbReference type="Pfam" id="PF00096">
    <property type="entry name" value="zf-C2H2"/>
    <property type="match status" value="1"/>
</dbReference>
<protein>
    <recommendedName>
        <fullName evidence="10">C2H2-type domain-containing protein</fullName>
    </recommendedName>
</protein>
<keyword evidence="3" id="KW-0677">Repeat</keyword>
<evidence type="ECO:0000313" key="12">
    <source>
        <dbReference type="Proteomes" id="UP001497623"/>
    </source>
</evidence>
<evidence type="ECO:0000256" key="2">
    <source>
        <dbReference type="ARBA" id="ARBA00022723"/>
    </source>
</evidence>
<comment type="caution">
    <text evidence="11">The sequence shown here is derived from an EMBL/GenBank/DDBJ whole genome shotgun (WGS) entry which is preliminary data.</text>
</comment>
<feature type="domain" description="C2H2-type" evidence="10">
    <location>
        <begin position="15"/>
        <end position="42"/>
    </location>
</feature>
<name>A0AAV2SE85_MEGNR</name>
<dbReference type="EMBL" id="CAXKWB010059311">
    <property type="protein sequence ID" value="CAL4181816.1"/>
    <property type="molecule type" value="Genomic_DNA"/>
</dbReference>
<evidence type="ECO:0000259" key="10">
    <source>
        <dbReference type="PROSITE" id="PS50157"/>
    </source>
</evidence>
<keyword evidence="5" id="KW-0862">Zinc</keyword>
<dbReference type="AlphaFoldDB" id="A0AAV2SE85"/>
<keyword evidence="12" id="KW-1185">Reference proteome</keyword>
<evidence type="ECO:0000256" key="3">
    <source>
        <dbReference type="ARBA" id="ARBA00022737"/>
    </source>
</evidence>
<keyword evidence="8" id="KW-0539">Nucleus</keyword>
<dbReference type="PROSITE" id="PS50157">
    <property type="entry name" value="ZINC_FINGER_C2H2_2"/>
    <property type="match status" value="1"/>
</dbReference>
<dbReference type="PANTHER" id="PTHR24399:SF23">
    <property type="entry name" value="C2H2-TYPE DOMAIN-CONTAINING PROTEIN"/>
    <property type="match status" value="1"/>
</dbReference>
<dbReference type="GO" id="GO:0005654">
    <property type="term" value="C:nucleoplasm"/>
    <property type="evidence" value="ECO:0007669"/>
    <property type="project" value="TreeGrafter"/>
</dbReference>
<dbReference type="InterPro" id="IPR013087">
    <property type="entry name" value="Znf_C2H2_type"/>
</dbReference>
<comment type="subcellular location">
    <subcellularLocation>
        <location evidence="1">Nucleus</location>
    </subcellularLocation>
</comment>
<keyword evidence="2" id="KW-0479">Metal-binding</keyword>
<accession>A0AAV2SE85</accession>
<dbReference type="Gene3D" id="3.30.160.60">
    <property type="entry name" value="Classic Zinc Finger"/>
    <property type="match status" value="2"/>
</dbReference>
<keyword evidence="4 9" id="KW-0863">Zinc-finger</keyword>
<evidence type="ECO:0000256" key="4">
    <source>
        <dbReference type="ARBA" id="ARBA00022771"/>
    </source>
</evidence>
<dbReference type="FunFam" id="3.30.160.60:FF:002343">
    <property type="entry name" value="Zinc finger protein 33A"/>
    <property type="match status" value="1"/>
</dbReference>
<dbReference type="Proteomes" id="UP001497623">
    <property type="component" value="Unassembled WGS sequence"/>
</dbReference>
<dbReference type="PANTHER" id="PTHR24399">
    <property type="entry name" value="ZINC FINGER AND BTB DOMAIN-CONTAINING"/>
    <property type="match status" value="1"/>
</dbReference>
<keyword evidence="6" id="KW-0805">Transcription regulation</keyword>
<dbReference type="GO" id="GO:0008270">
    <property type="term" value="F:zinc ion binding"/>
    <property type="evidence" value="ECO:0007669"/>
    <property type="project" value="UniProtKB-KW"/>
</dbReference>
<keyword evidence="7" id="KW-0804">Transcription</keyword>
<reference evidence="11 12" key="1">
    <citation type="submission" date="2024-05" db="EMBL/GenBank/DDBJ databases">
        <authorList>
            <person name="Wallberg A."/>
        </authorList>
    </citation>
    <scope>NUCLEOTIDE SEQUENCE [LARGE SCALE GENOMIC DNA]</scope>
</reference>
<sequence>LFIIHQRTHTGKKPYQCNQCSKGFSVKTNLSNHMKIHTGERPYQCSQCDKLSHGIVLLLIIRGNTLERNHTTNADNVTRLSHGIVLLLIIRGHTLGRNHLNADNVTNLSHGNMFL</sequence>
<evidence type="ECO:0000256" key="6">
    <source>
        <dbReference type="ARBA" id="ARBA00023015"/>
    </source>
</evidence>
<dbReference type="SUPFAM" id="SSF57667">
    <property type="entry name" value="beta-beta-alpha zinc fingers"/>
    <property type="match status" value="1"/>
</dbReference>
<dbReference type="SMART" id="SM00355">
    <property type="entry name" value="ZnF_C2H2"/>
    <property type="match status" value="1"/>
</dbReference>
<evidence type="ECO:0000256" key="1">
    <source>
        <dbReference type="ARBA" id="ARBA00004123"/>
    </source>
</evidence>
<evidence type="ECO:0000256" key="7">
    <source>
        <dbReference type="ARBA" id="ARBA00023163"/>
    </source>
</evidence>
<dbReference type="InterPro" id="IPR036236">
    <property type="entry name" value="Znf_C2H2_sf"/>
</dbReference>
<dbReference type="GO" id="GO:0000978">
    <property type="term" value="F:RNA polymerase II cis-regulatory region sequence-specific DNA binding"/>
    <property type="evidence" value="ECO:0007669"/>
    <property type="project" value="TreeGrafter"/>
</dbReference>
<organism evidence="11 12">
    <name type="scientific">Meganyctiphanes norvegica</name>
    <name type="common">Northern krill</name>
    <name type="synonym">Thysanopoda norvegica</name>
    <dbReference type="NCBI Taxonomy" id="48144"/>
    <lineage>
        <taxon>Eukaryota</taxon>
        <taxon>Metazoa</taxon>
        <taxon>Ecdysozoa</taxon>
        <taxon>Arthropoda</taxon>
        <taxon>Crustacea</taxon>
        <taxon>Multicrustacea</taxon>
        <taxon>Malacostraca</taxon>
        <taxon>Eumalacostraca</taxon>
        <taxon>Eucarida</taxon>
        <taxon>Euphausiacea</taxon>
        <taxon>Euphausiidae</taxon>
        <taxon>Meganyctiphanes</taxon>
    </lineage>
</organism>
<proteinExistence type="predicted"/>